<evidence type="ECO:0000256" key="1">
    <source>
        <dbReference type="SAM" id="MobiDB-lite"/>
    </source>
</evidence>
<proteinExistence type="predicted"/>
<gene>
    <name evidence="2" type="ORF">R3P38DRAFT_2760122</name>
</gene>
<organism evidence="2 3">
    <name type="scientific">Favolaschia claudopus</name>
    <dbReference type="NCBI Taxonomy" id="2862362"/>
    <lineage>
        <taxon>Eukaryota</taxon>
        <taxon>Fungi</taxon>
        <taxon>Dikarya</taxon>
        <taxon>Basidiomycota</taxon>
        <taxon>Agaricomycotina</taxon>
        <taxon>Agaricomycetes</taxon>
        <taxon>Agaricomycetidae</taxon>
        <taxon>Agaricales</taxon>
        <taxon>Marasmiineae</taxon>
        <taxon>Mycenaceae</taxon>
        <taxon>Favolaschia</taxon>
    </lineage>
</organism>
<sequence length="268" mass="29604">MHASSHPRLLRAAFTRSSSQRNILPLPATASRFIAVVLSSFLASVLRKRHAEGVNREFGHSQSPGRGGRRRDVEKVEAATRREGGLKEGRDSNDSRLGKMLAVRLTYFVAVCCLYARNLSFNLSAKRSESNEIQATPSLTLARGTVYPHTLVGLTSHTNQATFPCDSPSSAILPMTERRRLTPSLVRDMSNSACLTEAERGRLMRRWKDGGRPNATYAHKWRPRRCHAGTLSSSGSRRSRAGLYPAAVLLGGCGEERRGRGSRMAMER</sequence>
<reference evidence="2 3" key="1">
    <citation type="journal article" date="2024" name="J Genomics">
        <title>Draft genome sequencing and assembly of Favolaschia claudopus CIRM-BRFM 2984 isolated from oak limbs.</title>
        <authorList>
            <person name="Navarro D."/>
            <person name="Drula E."/>
            <person name="Chaduli D."/>
            <person name="Cazenave R."/>
            <person name="Ahrendt S."/>
            <person name="Wang J."/>
            <person name="Lipzen A."/>
            <person name="Daum C."/>
            <person name="Barry K."/>
            <person name="Grigoriev I.V."/>
            <person name="Favel A."/>
            <person name="Rosso M.N."/>
            <person name="Martin F."/>
        </authorList>
    </citation>
    <scope>NUCLEOTIDE SEQUENCE [LARGE SCALE GENOMIC DNA]</scope>
    <source>
        <strain evidence="2 3">CIRM-BRFM 2984</strain>
    </source>
</reference>
<feature type="compositionally biased region" description="Basic and acidic residues" evidence="1">
    <location>
        <begin position="70"/>
        <end position="93"/>
    </location>
</feature>
<dbReference type="Proteomes" id="UP001362999">
    <property type="component" value="Unassembled WGS sequence"/>
</dbReference>
<evidence type="ECO:0000313" key="3">
    <source>
        <dbReference type="Proteomes" id="UP001362999"/>
    </source>
</evidence>
<protein>
    <submittedName>
        <fullName evidence="2">Uncharacterized protein</fullName>
    </submittedName>
</protein>
<dbReference type="AlphaFoldDB" id="A0AAW0E2Z4"/>
<accession>A0AAW0E2Z4</accession>
<keyword evidence="3" id="KW-1185">Reference proteome</keyword>
<feature type="region of interest" description="Disordered" evidence="1">
    <location>
        <begin position="55"/>
        <end position="93"/>
    </location>
</feature>
<name>A0AAW0E2Z4_9AGAR</name>
<comment type="caution">
    <text evidence="2">The sequence shown here is derived from an EMBL/GenBank/DDBJ whole genome shotgun (WGS) entry which is preliminary data.</text>
</comment>
<dbReference type="EMBL" id="JAWWNJ010000004">
    <property type="protein sequence ID" value="KAK7057983.1"/>
    <property type="molecule type" value="Genomic_DNA"/>
</dbReference>
<evidence type="ECO:0000313" key="2">
    <source>
        <dbReference type="EMBL" id="KAK7057983.1"/>
    </source>
</evidence>